<sequence length="408" mass="42298">MVGRGTKDLRARNRSAVLRQVVRSGETTRAALAGDCSLSPATVTNVVADLIRDRLVEESGSLPSEGGRPIARLRPVGAGAYVIGADVGEHGVTVELFDLSLRRVDRVFRRLATRVTSRDRVAAALTGAVTQLREANPGPDAVLAGIGLGLPGVVDTAEDGTTTIYAQSLGWEPTALDEVVGHVDVPIVADNGAKTLAMAETWFGAATGRSHSIVALVGRGLGIGVIAGGRLLRGSSSSAGEWGHTKVSIGGPMCQCGGRGCLEAYVGGDAVVRRWREAGAEVTGSDEEAFARLIDAAEGGDATAARVLDETVEILGLGLANLVNLFNPEQVVIGGWAGLRLIERRQAQLHRQVARFALDQPAEQVALEPSKIGDDAVAVGAALLALEQFIDGNLTNAPLGQHAGKAQA</sequence>
<gene>
    <name evidence="2" type="ORF">HCJ94_26285</name>
</gene>
<name>A0ABX0ZD19_9ACTN</name>
<dbReference type="Gene3D" id="3.30.420.40">
    <property type="match status" value="2"/>
</dbReference>
<proteinExistence type="inferred from homology"/>
<keyword evidence="3" id="KW-1185">Reference proteome</keyword>
<comment type="caution">
    <text evidence="2">The sequence shown here is derived from an EMBL/GenBank/DDBJ whole genome shotgun (WGS) entry which is preliminary data.</text>
</comment>
<evidence type="ECO:0000313" key="3">
    <source>
        <dbReference type="Proteomes" id="UP000783871"/>
    </source>
</evidence>
<accession>A0ABX0ZD19</accession>
<dbReference type="PROSITE" id="PS01125">
    <property type="entry name" value="ROK"/>
    <property type="match status" value="1"/>
</dbReference>
<dbReference type="InterPro" id="IPR049874">
    <property type="entry name" value="ROK_cs"/>
</dbReference>
<dbReference type="SUPFAM" id="SSF53067">
    <property type="entry name" value="Actin-like ATPase domain"/>
    <property type="match status" value="1"/>
</dbReference>
<reference evidence="2 3" key="1">
    <citation type="submission" date="2020-03" db="EMBL/GenBank/DDBJ databases">
        <title>WGS of actinomycetes isolated from Thailand.</title>
        <authorList>
            <person name="Thawai C."/>
        </authorList>
    </citation>
    <scope>NUCLEOTIDE SEQUENCE [LARGE SCALE GENOMIC DNA]</scope>
    <source>
        <strain evidence="2 3">HSS6-12</strain>
    </source>
</reference>
<dbReference type="InterPro" id="IPR000600">
    <property type="entry name" value="ROK"/>
</dbReference>
<dbReference type="RefSeq" id="WP_168003728.1">
    <property type="nucleotide sequence ID" value="NZ_JAATEO010000041.1"/>
</dbReference>
<dbReference type="PANTHER" id="PTHR18964">
    <property type="entry name" value="ROK (REPRESSOR, ORF, KINASE) FAMILY"/>
    <property type="match status" value="1"/>
</dbReference>
<dbReference type="Proteomes" id="UP000783871">
    <property type="component" value="Unassembled WGS sequence"/>
</dbReference>
<dbReference type="InterPro" id="IPR036388">
    <property type="entry name" value="WH-like_DNA-bd_sf"/>
</dbReference>
<evidence type="ECO:0000313" key="2">
    <source>
        <dbReference type="EMBL" id="NJP35383.1"/>
    </source>
</evidence>
<dbReference type="Pfam" id="PF00480">
    <property type="entry name" value="ROK"/>
    <property type="match status" value="1"/>
</dbReference>
<dbReference type="SUPFAM" id="SSF46785">
    <property type="entry name" value="Winged helix' DNA-binding domain"/>
    <property type="match status" value="1"/>
</dbReference>
<dbReference type="EMBL" id="JAATEO010000041">
    <property type="protein sequence ID" value="NJP35383.1"/>
    <property type="molecule type" value="Genomic_DNA"/>
</dbReference>
<comment type="similarity">
    <text evidence="1">Belongs to the ROK (NagC/XylR) family.</text>
</comment>
<dbReference type="PANTHER" id="PTHR18964:SF149">
    <property type="entry name" value="BIFUNCTIONAL UDP-N-ACETYLGLUCOSAMINE 2-EPIMERASE_N-ACETYLMANNOSAMINE KINASE"/>
    <property type="match status" value="1"/>
</dbReference>
<dbReference type="InterPro" id="IPR043129">
    <property type="entry name" value="ATPase_NBD"/>
</dbReference>
<dbReference type="Gene3D" id="1.10.10.10">
    <property type="entry name" value="Winged helix-like DNA-binding domain superfamily/Winged helix DNA-binding domain"/>
    <property type="match status" value="1"/>
</dbReference>
<evidence type="ECO:0000256" key="1">
    <source>
        <dbReference type="ARBA" id="ARBA00006479"/>
    </source>
</evidence>
<organism evidence="2 3">
    <name type="scientific">Micromonospora thermarum</name>
    <dbReference type="NCBI Taxonomy" id="2720024"/>
    <lineage>
        <taxon>Bacteria</taxon>
        <taxon>Bacillati</taxon>
        <taxon>Actinomycetota</taxon>
        <taxon>Actinomycetes</taxon>
        <taxon>Micromonosporales</taxon>
        <taxon>Micromonosporaceae</taxon>
        <taxon>Micromonospora</taxon>
    </lineage>
</organism>
<dbReference type="InterPro" id="IPR036390">
    <property type="entry name" value="WH_DNA-bd_sf"/>
</dbReference>
<protein>
    <submittedName>
        <fullName evidence="2">ROK family protein</fullName>
    </submittedName>
</protein>